<evidence type="ECO:0000256" key="4">
    <source>
        <dbReference type="ARBA" id="ARBA00022989"/>
    </source>
</evidence>
<gene>
    <name evidence="9" type="ORF">SAMN05444363_0829</name>
</gene>
<dbReference type="Pfam" id="PF13567">
    <property type="entry name" value="DUF4131"/>
    <property type="match status" value="1"/>
</dbReference>
<dbReference type="GO" id="GO:0005886">
    <property type="term" value="C:plasma membrane"/>
    <property type="evidence" value="ECO:0007669"/>
    <property type="project" value="UniProtKB-SubCell"/>
</dbReference>
<evidence type="ECO:0000313" key="9">
    <source>
        <dbReference type="EMBL" id="SHI49516.1"/>
    </source>
</evidence>
<organism evidence="9 10">
    <name type="scientific">Flavobacterium terrae</name>
    <dbReference type="NCBI Taxonomy" id="415425"/>
    <lineage>
        <taxon>Bacteria</taxon>
        <taxon>Pseudomonadati</taxon>
        <taxon>Bacteroidota</taxon>
        <taxon>Flavobacteriia</taxon>
        <taxon>Flavobacteriales</taxon>
        <taxon>Flavobacteriaceae</taxon>
        <taxon>Flavobacterium</taxon>
    </lineage>
</organism>
<reference evidence="10" key="1">
    <citation type="submission" date="2016-11" db="EMBL/GenBank/DDBJ databases">
        <authorList>
            <person name="Varghese N."/>
            <person name="Submissions S."/>
        </authorList>
    </citation>
    <scope>NUCLEOTIDE SEQUENCE [LARGE SCALE GENOMIC DNA]</scope>
    <source>
        <strain evidence="10">DSM 18829</strain>
    </source>
</reference>
<keyword evidence="3 6" id="KW-0812">Transmembrane</keyword>
<feature type="transmembrane region" description="Helical" evidence="6">
    <location>
        <begin position="505"/>
        <end position="523"/>
    </location>
</feature>
<dbReference type="STRING" id="415425.SAMN05444363_0829"/>
<feature type="domain" description="DUF4131" evidence="8">
    <location>
        <begin position="28"/>
        <end position="190"/>
    </location>
</feature>
<feature type="transmembrane region" description="Helical" evidence="6">
    <location>
        <begin position="288"/>
        <end position="311"/>
    </location>
</feature>
<protein>
    <submittedName>
        <fullName evidence="9">Competence protein ComEC</fullName>
    </submittedName>
</protein>
<feature type="transmembrane region" description="Helical" evidence="6">
    <location>
        <begin position="331"/>
        <end position="347"/>
    </location>
</feature>
<evidence type="ECO:0000256" key="3">
    <source>
        <dbReference type="ARBA" id="ARBA00022692"/>
    </source>
</evidence>
<keyword evidence="10" id="KW-1185">Reference proteome</keyword>
<dbReference type="OrthoDB" id="9761531at2"/>
<evidence type="ECO:0000256" key="5">
    <source>
        <dbReference type="ARBA" id="ARBA00023136"/>
    </source>
</evidence>
<dbReference type="InterPro" id="IPR025405">
    <property type="entry name" value="DUF4131"/>
</dbReference>
<keyword evidence="2" id="KW-1003">Cell membrane</keyword>
<feature type="transmembrane region" description="Helical" evidence="6">
    <location>
        <begin position="7"/>
        <end position="25"/>
    </location>
</feature>
<feature type="domain" description="ComEC/Rec2-related protein" evidence="7">
    <location>
        <begin position="233"/>
        <end position="501"/>
    </location>
</feature>
<feature type="transmembrane region" description="Helical" evidence="6">
    <location>
        <begin position="385"/>
        <end position="409"/>
    </location>
</feature>
<dbReference type="PANTHER" id="PTHR30619">
    <property type="entry name" value="DNA INTERNALIZATION/COMPETENCE PROTEIN COMEC/REC2"/>
    <property type="match status" value="1"/>
</dbReference>
<evidence type="ECO:0000256" key="1">
    <source>
        <dbReference type="ARBA" id="ARBA00004651"/>
    </source>
</evidence>
<evidence type="ECO:0000256" key="2">
    <source>
        <dbReference type="ARBA" id="ARBA00022475"/>
    </source>
</evidence>
<dbReference type="Proteomes" id="UP000184488">
    <property type="component" value="Unassembled WGS sequence"/>
</dbReference>
<name>A0A1M6BLG7_9FLAO</name>
<comment type="subcellular location">
    <subcellularLocation>
        <location evidence="1">Cell membrane</location>
        <topology evidence="1">Multi-pass membrane protein</topology>
    </subcellularLocation>
</comment>
<proteinExistence type="predicted"/>
<dbReference type="NCBIfam" id="TIGR00360">
    <property type="entry name" value="ComEC_N-term"/>
    <property type="match status" value="1"/>
</dbReference>
<keyword evidence="5 6" id="KW-0472">Membrane</keyword>
<feature type="transmembrane region" description="Helical" evidence="6">
    <location>
        <begin position="481"/>
        <end position="499"/>
    </location>
</feature>
<dbReference type="AlphaFoldDB" id="A0A1M6BLG7"/>
<feature type="transmembrane region" description="Helical" evidence="6">
    <location>
        <begin position="421"/>
        <end position="443"/>
    </location>
</feature>
<dbReference type="RefSeq" id="WP_073308834.1">
    <property type="nucleotide sequence ID" value="NZ_FQZI01000001.1"/>
</dbReference>
<feature type="transmembrane region" description="Helical" evidence="6">
    <location>
        <begin position="449"/>
        <end position="469"/>
    </location>
</feature>
<evidence type="ECO:0000259" key="8">
    <source>
        <dbReference type="Pfam" id="PF13567"/>
    </source>
</evidence>
<accession>A0A1M6BLG7</accession>
<sequence length="676" mass="78126">MKIQDFPIAKITASFILGILISNYLEIGLEYYLVSTIFCLTLFYFSFYKSNKKIRQTNTFGIITILLFFSIGALTTVLHDDRNNKNHYSHINNLEDKHKIVLITREKLKSTTKSHRYYADVIKIGTKNCFGKVILNLKKDKNESTIVSGSKIYVLGTLTEIQKPNNPNQFDYSNYLKHKNIYAQIYSSTNDIKVDKQLYKDIYHYVFELRENIIQRLKINGFQQEELAVLNALILGQKQDISPDTQKDYQNAGAVHILSVSGMHVGFIMLFITFLLKPLPNNKKSNLCRIFIILISLWIFAFIAGLSPSVVRSVTMFSFITFGSLINRQNNMFHTIIVSLFIILLIEPGFLFDIGFQLSYLALFFIIWFQPMLKNLWSPKQKINIYLWDILTVSTAAQIGTLPLSIYYFHQFPGLFFVTNLVLVPMIFIIMILGSLLMIFSLFDYLPIILLKLVEGLIYCMNVFINKIASVELFVLKNIPLSVAMLITSYIIAITIINLLKKFNYVRFALTLSFLILFQILLIQKNWETKKGNNLIVFSSRNKTIIGFKKGETLEIASNSKIENNSFEKNTIDSYVIANFITNTKTENLKNFYYFDDKKIVVLDSNIPHETIKASEVIILRNSPKINLERLLENSNPKIIIADGSNYKSYIKLWAETCRNKNIPFHSTYEKGYYKL</sequence>
<evidence type="ECO:0000259" key="7">
    <source>
        <dbReference type="Pfam" id="PF03772"/>
    </source>
</evidence>
<dbReference type="EMBL" id="FQZI01000001">
    <property type="protein sequence ID" value="SHI49516.1"/>
    <property type="molecule type" value="Genomic_DNA"/>
</dbReference>
<feature type="transmembrane region" description="Helical" evidence="6">
    <location>
        <begin position="60"/>
        <end position="79"/>
    </location>
</feature>
<dbReference type="InterPro" id="IPR052159">
    <property type="entry name" value="Competence_DNA_uptake"/>
</dbReference>
<dbReference type="InterPro" id="IPR004477">
    <property type="entry name" value="ComEC_N"/>
</dbReference>
<evidence type="ECO:0000313" key="10">
    <source>
        <dbReference type="Proteomes" id="UP000184488"/>
    </source>
</evidence>
<keyword evidence="4 6" id="KW-1133">Transmembrane helix</keyword>
<dbReference type="Pfam" id="PF03772">
    <property type="entry name" value="Competence"/>
    <property type="match status" value="1"/>
</dbReference>
<feature type="transmembrane region" description="Helical" evidence="6">
    <location>
        <begin position="253"/>
        <end position="276"/>
    </location>
</feature>
<evidence type="ECO:0000256" key="6">
    <source>
        <dbReference type="SAM" id="Phobius"/>
    </source>
</evidence>
<dbReference type="PANTHER" id="PTHR30619:SF1">
    <property type="entry name" value="RECOMBINATION PROTEIN 2"/>
    <property type="match status" value="1"/>
</dbReference>